<proteinExistence type="predicted"/>
<protein>
    <submittedName>
        <fullName evidence="1">Uncharacterized protein</fullName>
    </submittedName>
</protein>
<gene>
    <name evidence="1" type="ORF">F2P81_006305</name>
</gene>
<comment type="caution">
    <text evidence="1">The sequence shown here is derived from an EMBL/GenBank/DDBJ whole genome shotgun (WGS) entry which is preliminary data.</text>
</comment>
<reference evidence="1 2" key="1">
    <citation type="submission" date="2019-06" db="EMBL/GenBank/DDBJ databases">
        <title>Draft genomes of female and male turbot (Scophthalmus maximus).</title>
        <authorList>
            <person name="Xu H."/>
            <person name="Xu X.-W."/>
            <person name="Shao C."/>
            <person name="Chen S."/>
        </authorList>
    </citation>
    <scope>NUCLEOTIDE SEQUENCE [LARGE SCALE GENOMIC DNA]</scope>
    <source>
        <strain evidence="1">Ysfricsl-2016a</strain>
        <tissue evidence="1">Blood</tissue>
    </source>
</reference>
<dbReference type="Proteomes" id="UP000438429">
    <property type="component" value="Unassembled WGS sequence"/>
</dbReference>
<name>A0A6A4T2T7_SCOMX</name>
<accession>A0A6A4T2T7</accession>
<organism evidence="1 2">
    <name type="scientific">Scophthalmus maximus</name>
    <name type="common">Turbot</name>
    <name type="synonym">Psetta maxima</name>
    <dbReference type="NCBI Taxonomy" id="52904"/>
    <lineage>
        <taxon>Eukaryota</taxon>
        <taxon>Metazoa</taxon>
        <taxon>Chordata</taxon>
        <taxon>Craniata</taxon>
        <taxon>Vertebrata</taxon>
        <taxon>Euteleostomi</taxon>
        <taxon>Actinopterygii</taxon>
        <taxon>Neopterygii</taxon>
        <taxon>Teleostei</taxon>
        <taxon>Neoteleostei</taxon>
        <taxon>Acanthomorphata</taxon>
        <taxon>Carangaria</taxon>
        <taxon>Pleuronectiformes</taxon>
        <taxon>Pleuronectoidei</taxon>
        <taxon>Scophthalmidae</taxon>
        <taxon>Scophthalmus</taxon>
    </lineage>
</organism>
<evidence type="ECO:0000313" key="2">
    <source>
        <dbReference type="Proteomes" id="UP000438429"/>
    </source>
</evidence>
<evidence type="ECO:0000313" key="1">
    <source>
        <dbReference type="EMBL" id="KAF0040407.1"/>
    </source>
</evidence>
<dbReference type="EMBL" id="VEVO01000006">
    <property type="protein sequence ID" value="KAF0040407.1"/>
    <property type="molecule type" value="Genomic_DNA"/>
</dbReference>
<sequence>MNSGTSFAANNEGPLPCAKAWLRLRYAFKGKVCQNVSEMATFVLGKLIQLSDRLRVVTLVPYEDREMWRSLLEKITEETGFTYFCAEL</sequence>
<dbReference type="AlphaFoldDB" id="A0A6A4T2T7"/>